<name>A0ABX0MUS9_9BURK</name>
<keyword evidence="1" id="KW-0812">Transmembrane</keyword>
<dbReference type="EMBL" id="WHJF01000138">
    <property type="protein sequence ID" value="NHZ66480.1"/>
    <property type="molecule type" value="Genomic_DNA"/>
</dbReference>
<organism evidence="2 3">
    <name type="scientific">Massilia genomosp. 1</name>
    <dbReference type="NCBI Taxonomy" id="2609280"/>
    <lineage>
        <taxon>Bacteria</taxon>
        <taxon>Pseudomonadati</taxon>
        <taxon>Pseudomonadota</taxon>
        <taxon>Betaproteobacteria</taxon>
        <taxon>Burkholderiales</taxon>
        <taxon>Oxalobacteraceae</taxon>
        <taxon>Telluria group</taxon>
        <taxon>Massilia</taxon>
    </lineage>
</organism>
<evidence type="ECO:0000313" key="2">
    <source>
        <dbReference type="EMBL" id="NHZ66480.1"/>
    </source>
</evidence>
<keyword evidence="1" id="KW-1133">Transmembrane helix</keyword>
<keyword evidence="3" id="KW-1185">Reference proteome</keyword>
<dbReference type="Proteomes" id="UP000610594">
    <property type="component" value="Unassembled WGS sequence"/>
</dbReference>
<accession>A0ABX0MUS9</accession>
<reference evidence="2 3" key="1">
    <citation type="submission" date="2019-10" db="EMBL/GenBank/DDBJ databases">
        <title>Taxonomy of Antarctic Massilia spp.: description of Massilia rubra sp. nov., Massilia aquatica sp. nov., Massilia mucilaginosa sp. nov., Massilia frigida sp. nov. isolated from streams, lakes and regoliths.</title>
        <authorList>
            <person name="Holochova P."/>
            <person name="Sedlacek I."/>
            <person name="Kralova S."/>
            <person name="Maslanova I."/>
            <person name="Busse H.-J."/>
            <person name="Stankova E."/>
            <person name="Vrbovska V."/>
            <person name="Kovarovic V."/>
            <person name="Bartak M."/>
            <person name="Svec P."/>
            <person name="Pantucek R."/>
        </authorList>
    </citation>
    <scope>NUCLEOTIDE SEQUENCE [LARGE SCALE GENOMIC DNA]</scope>
    <source>
        <strain evidence="2 3">CCM 8694</strain>
    </source>
</reference>
<evidence type="ECO:0000313" key="3">
    <source>
        <dbReference type="Proteomes" id="UP000610594"/>
    </source>
</evidence>
<gene>
    <name evidence="2" type="ORF">F1735_30025</name>
</gene>
<dbReference type="RefSeq" id="WP_167240359.1">
    <property type="nucleotide sequence ID" value="NZ_WHJF01000138.1"/>
</dbReference>
<feature type="transmembrane region" description="Helical" evidence="1">
    <location>
        <begin position="56"/>
        <end position="78"/>
    </location>
</feature>
<sequence length="86" mass="9051">MTWPVSANRYLAVADLQTTIPCLADRLEKQLMLPSMPSASRAEACGNAFSLLKQPVVALAVGAFVMGQFVLFAGLAGLMPHLACAS</sequence>
<evidence type="ECO:0000256" key="1">
    <source>
        <dbReference type="SAM" id="Phobius"/>
    </source>
</evidence>
<proteinExistence type="predicted"/>
<comment type="caution">
    <text evidence="2">The sequence shown here is derived from an EMBL/GenBank/DDBJ whole genome shotgun (WGS) entry which is preliminary data.</text>
</comment>
<protein>
    <submittedName>
        <fullName evidence="2">Uncharacterized protein</fullName>
    </submittedName>
</protein>
<keyword evidence="1" id="KW-0472">Membrane</keyword>